<evidence type="ECO:0000313" key="2">
    <source>
        <dbReference type="Proteomes" id="UP001158045"/>
    </source>
</evidence>
<dbReference type="EMBL" id="JARYZI010000003">
    <property type="protein sequence ID" value="MDH8677838.1"/>
    <property type="molecule type" value="Genomic_DNA"/>
</dbReference>
<dbReference type="RefSeq" id="WP_281093663.1">
    <property type="nucleotide sequence ID" value="NZ_JARYZI010000003.1"/>
</dbReference>
<organism evidence="1 2">
    <name type="scientific">Fusibacter bizertensis</name>
    <dbReference type="NCBI Taxonomy" id="1488331"/>
    <lineage>
        <taxon>Bacteria</taxon>
        <taxon>Bacillati</taxon>
        <taxon>Bacillota</taxon>
        <taxon>Clostridia</taxon>
        <taxon>Eubacteriales</taxon>
        <taxon>Eubacteriales Family XII. Incertae Sedis</taxon>
        <taxon>Fusibacter</taxon>
    </lineage>
</organism>
<protein>
    <submittedName>
        <fullName evidence="1">Uncharacterized protein</fullName>
    </submittedName>
</protein>
<accession>A0ABT6NBP7</accession>
<gene>
    <name evidence="1" type="ORF">QE109_06750</name>
</gene>
<name>A0ABT6NBP7_9FIRM</name>
<sequence length="104" mass="11669">MSDLFGKLKQGIDKSTKVIGAKSASLIDSNKVKSEISTLNKSKDELLSQVGLLVYEADPLNFSYELVRSSVEAIQSLDEQIRSKTEELEQIKLETEEKLHEINK</sequence>
<reference evidence="1 2" key="1">
    <citation type="submission" date="2023-04" db="EMBL/GenBank/DDBJ databases">
        <title>Fusibacter bizertensis strain WBS, isolated from littoral bottom sediments of the Arctic seas - biochemical and genomic analysis.</title>
        <authorList>
            <person name="Brioukhanov A.L."/>
        </authorList>
    </citation>
    <scope>NUCLEOTIDE SEQUENCE [LARGE SCALE GENOMIC DNA]</scope>
    <source>
        <strain evidence="1 2">WBS</strain>
    </source>
</reference>
<evidence type="ECO:0000313" key="1">
    <source>
        <dbReference type="EMBL" id="MDH8677838.1"/>
    </source>
</evidence>
<comment type="caution">
    <text evidence="1">The sequence shown here is derived from an EMBL/GenBank/DDBJ whole genome shotgun (WGS) entry which is preliminary data.</text>
</comment>
<dbReference type="Proteomes" id="UP001158045">
    <property type="component" value="Unassembled WGS sequence"/>
</dbReference>
<keyword evidence="2" id="KW-1185">Reference proteome</keyword>
<proteinExistence type="predicted"/>